<sequence length="470" mass="53311">MTSLRLPRQQRLHQLFHLMIVFAVLGPTFGVPMGNFKMTFFRMIFLLLMAGVLIRWTTQRHMESSHMGAVRWHVAFFAFWIIYALASVGWAGHLQYGLKYSVFLVMMIVLCLLFPFFLQDVRSLAQTSRVLFGAFFIIVTFGLVESLTFWHLPASRYWQRDAPNPTSFFTNQNDFATVLTLGLPFLITALYMLPISRRAQGWIYATGIVTLCDLFITGSRSNSGFALPLLLVTWLILIPFTVAKEDRNRKNLAKGFGLVVLAVLITTLLLSSVLSQQTRDKLGSTLGIFQHLQSWSLPQDDEVLDGDEEQSRDQSVSIRKNLILHGLHFLKDSHYMGVGAGNIEFYMKDASGVGTKVNMHNWWVEILVNFGVPIFLLYMGLYGWLLWRLLRLARIKGNAQLPLIIRWGATASFIALIGYFFGGMSPSTAIHFTPMWIVYGFALAVVAIGERKRWADEGGGALWAEKKSWS</sequence>
<evidence type="ECO:0000313" key="7">
    <source>
        <dbReference type="EMBL" id="SFS33837.1"/>
    </source>
</evidence>
<feature type="transmembrane region" description="Helical" evidence="5">
    <location>
        <begin position="366"/>
        <end position="387"/>
    </location>
</feature>
<dbReference type="RefSeq" id="WP_091832726.1">
    <property type="nucleotide sequence ID" value="NZ_FPAA01000001.1"/>
</dbReference>
<protein>
    <submittedName>
        <fullName evidence="7">O-Antigen ligase</fullName>
    </submittedName>
</protein>
<keyword evidence="4 5" id="KW-0472">Membrane</keyword>
<evidence type="ECO:0000256" key="3">
    <source>
        <dbReference type="ARBA" id="ARBA00022989"/>
    </source>
</evidence>
<evidence type="ECO:0000259" key="6">
    <source>
        <dbReference type="Pfam" id="PF04932"/>
    </source>
</evidence>
<evidence type="ECO:0000256" key="4">
    <source>
        <dbReference type="ARBA" id="ARBA00023136"/>
    </source>
</evidence>
<name>A0A1I6P0Y9_9BACL</name>
<dbReference type="GO" id="GO:0016874">
    <property type="term" value="F:ligase activity"/>
    <property type="evidence" value="ECO:0007669"/>
    <property type="project" value="UniProtKB-KW"/>
</dbReference>
<dbReference type="Proteomes" id="UP000198660">
    <property type="component" value="Unassembled WGS sequence"/>
</dbReference>
<feature type="transmembrane region" description="Helical" evidence="5">
    <location>
        <begin position="255"/>
        <end position="274"/>
    </location>
</feature>
<proteinExistence type="predicted"/>
<reference evidence="8" key="1">
    <citation type="submission" date="2016-10" db="EMBL/GenBank/DDBJ databases">
        <authorList>
            <person name="Varghese N."/>
            <person name="Submissions S."/>
        </authorList>
    </citation>
    <scope>NUCLEOTIDE SEQUENCE [LARGE SCALE GENOMIC DNA]</scope>
    <source>
        <strain evidence="8">DSM 45789</strain>
    </source>
</reference>
<dbReference type="PANTHER" id="PTHR37422">
    <property type="entry name" value="TEICHURONIC ACID BIOSYNTHESIS PROTEIN TUAE"/>
    <property type="match status" value="1"/>
</dbReference>
<feature type="domain" description="O-antigen ligase-related" evidence="6">
    <location>
        <begin position="208"/>
        <end position="379"/>
    </location>
</feature>
<dbReference type="InterPro" id="IPR051533">
    <property type="entry name" value="WaaL-like"/>
</dbReference>
<feature type="transmembrane region" description="Helical" evidence="5">
    <location>
        <begin position="39"/>
        <end position="58"/>
    </location>
</feature>
<evidence type="ECO:0000256" key="1">
    <source>
        <dbReference type="ARBA" id="ARBA00004141"/>
    </source>
</evidence>
<feature type="transmembrane region" description="Helical" evidence="5">
    <location>
        <begin position="175"/>
        <end position="194"/>
    </location>
</feature>
<keyword evidence="8" id="KW-1185">Reference proteome</keyword>
<evidence type="ECO:0000256" key="5">
    <source>
        <dbReference type="SAM" id="Phobius"/>
    </source>
</evidence>
<feature type="transmembrane region" description="Helical" evidence="5">
    <location>
        <begin position="98"/>
        <end position="118"/>
    </location>
</feature>
<feature type="transmembrane region" description="Helical" evidence="5">
    <location>
        <begin position="130"/>
        <end position="152"/>
    </location>
</feature>
<gene>
    <name evidence="7" type="ORF">SAMN05444972_101287</name>
</gene>
<dbReference type="GO" id="GO:0016020">
    <property type="term" value="C:membrane"/>
    <property type="evidence" value="ECO:0007669"/>
    <property type="project" value="UniProtKB-SubCell"/>
</dbReference>
<feature type="transmembrane region" description="Helical" evidence="5">
    <location>
        <begin position="399"/>
        <end position="422"/>
    </location>
</feature>
<dbReference type="AlphaFoldDB" id="A0A1I6P0Y9"/>
<dbReference type="PANTHER" id="PTHR37422:SF23">
    <property type="entry name" value="TEICHURONIC ACID BIOSYNTHESIS PROTEIN TUAE"/>
    <property type="match status" value="1"/>
</dbReference>
<feature type="transmembrane region" description="Helical" evidence="5">
    <location>
        <begin position="201"/>
        <end position="219"/>
    </location>
</feature>
<keyword evidence="2 5" id="KW-0812">Transmembrane</keyword>
<feature type="transmembrane region" description="Helical" evidence="5">
    <location>
        <begin position="428"/>
        <end position="448"/>
    </location>
</feature>
<comment type="subcellular location">
    <subcellularLocation>
        <location evidence="1">Membrane</location>
        <topology evidence="1">Multi-pass membrane protein</topology>
    </subcellularLocation>
</comment>
<dbReference type="Pfam" id="PF04932">
    <property type="entry name" value="Wzy_C"/>
    <property type="match status" value="1"/>
</dbReference>
<keyword evidence="3 5" id="KW-1133">Transmembrane helix</keyword>
<dbReference type="EMBL" id="FPAA01000001">
    <property type="protein sequence ID" value="SFS33837.1"/>
    <property type="molecule type" value="Genomic_DNA"/>
</dbReference>
<organism evidence="7 8">
    <name type="scientific">Marininema halotolerans</name>
    <dbReference type="NCBI Taxonomy" id="1155944"/>
    <lineage>
        <taxon>Bacteria</taxon>
        <taxon>Bacillati</taxon>
        <taxon>Bacillota</taxon>
        <taxon>Bacilli</taxon>
        <taxon>Bacillales</taxon>
        <taxon>Thermoactinomycetaceae</taxon>
        <taxon>Marininema</taxon>
    </lineage>
</organism>
<evidence type="ECO:0000313" key="8">
    <source>
        <dbReference type="Proteomes" id="UP000198660"/>
    </source>
</evidence>
<accession>A0A1I6P0Y9</accession>
<feature type="transmembrane region" description="Helical" evidence="5">
    <location>
        <begin position="12"/>
        <end position="33"/>
    </location>
</feature>
<evidence type="ECO:0000256" key="2">
    <source>
        <dbReference type="ARBA" id="ARBA00022692"/>
    </source>
</evidence>
<dbReference type="OrthoDB" id="9255580at2"/>
<keyword evidence="7" id="KW-0436">Ligase</keyword>
<dbReference type="InterPro" id="IPR007016">
    <property type="entry name" value="O-antigen_ligase-rel_domated"/>
</dbReference>
<feature type="transmembrane region" description="Helical" evidence="5">
    <location>
        <begin position="225"/>
        <end position="243"/>
    </location>
</feature>
<feature type="transmembrane region" description="Helical" evidence="5">
    <location>
        <begin position="70"/>
        <end position="92"/>
    </location>
</feature>